<sequence>MSSAPVAPYVELCRQFVRGGMTASCFESLFLVMYKSEMRELESHYSDMAELFWAVDAYCPDPDIRDSSDLDEEQLRSAARGFVEAVQGEV</sequence>
<gene>
    <name evidence="2" type="ORF">FHX37_2799</name>
</gene>
<dbReference type="AlphaFoldDB" id="A0A543NLU7"/>
<dbReference type="Proteomes" id="UP000317422">
    <property type="component" value="Unassembled WGS sequence"/>
</dbReference>
<feature type="domain" description="Colicin D immunity protein" evidence="1">
    <location>
        <begin position="8"/>
        <end position="83"/>
    </location>
</feature>
<dbReference type="GO" id="GO:0030153">
    <property type="term" value="P:bacteriocin immunity"/>
    <property type="evidence" value="ECO:0007669"/>
    <property type="project" value="InterPro"/>
</dbReference>
<evidence type="ECO:0000313" key="2">
    <source>
        <dbReference type="EMBL" id="TQN32815.1"/>
    </source>
</evidence>
<evidence type="ECO:0000259" key="1">
    <source>
        <dbReference type="Pfam" id="PF09204"/>
    </source>
</evidence>
<dbReference type="OrthoDB" id="7961231at2"/>
<dbReference type="InterPro" id="IPR015287">
    <property type="entry name" value="Colicin_D_immunity_dom"/>
</dbReference>
<evidence type="ECO:0000313" key="3">
    <source>
        <dbReference type="Proteomes" id="UP000317422"/>
    </source>
</evidence>
<protein>
    <submittedName>
        <fullName evidence="2">Self-protective colicin-like immunity protein</fullName>
    </submittedName>
</protein>
<accession>A0A543NLU7</accession>
<reference evidence="2 3" key="1">
    <citation type="submission" date="2019-06" db="EMBL/GenBank/DDBJ databases">
        <title>Sequencing the genomes of 1000 actinobacteria strains.</title>
        <authorList>
            <person name="Klenk H.-P."/>
        </authorList>
    </citation>
    <scope>NUCLEOTIDE SEQUENCE [LARGE SCALE GENOMIC DNA]</scope>
    <source>
        <strain evidence="2 3">DSM 45015</strain>
    </source>
</reference>
<dbReference type="SUPFAM" id="SSF101125">
    <property type="entry name" value="Colicin D immunity protein"/>
    <property type="match status" value="1"/>
</dbReference>
<dbReference type="GO" id="GO:0015643">
    <property type="term" value="F:toxic substance binding"/>
    <property type="evidence" value="ECO:0007669"/>
    <property type="project" value="InterPro"/>
</dbReference>
<dbReference type="Pfam" id="PF09204">
    <property type="entry name" value="Colicin_immun"/>
    <property type="match status" value="1"/>
</dbReference>
<dbReference type="EMBL" id="VFQC01000001">
    <property type="protein sequence ID" value="TQN32815.1"/>
    <property type="molecule type" value="Genomic_DNA"/>
</dbReference>
<proteinExistence type="predicted"/>
<organism evidence="2 3">
    <name type="scientific">Haloactinospora alba</name>
    <dbReference type="NCBI Taxonomy" id="405555"/>
    <lineage>
        <taxon>Bacteria</taxon>
        <taxon>Bacillati</taxon>
        <taxon>Actinomycetota</taxon>
        <taxon>Actinomycetes</taxon>
        <taxon>Streptosporangiales</taxon>
        <taxon>Nocardiopsidaceae</taxon>
        <taxon>Haloactinospora</taxon>
    </lineage>
</organism>
<comment type="caution">
    <text evidence="2">The sequence shown here is derived from an EMBL/GenBank/DDBJ whole genome shotgun (WGS) entry which is preliminary data.</text>
</comment>
<name>A0A543NLU7_9ACTN</name>
<dbReference type="Gene3D" id="1.20.120.650">
    <property type="entry name" value="Colicin D"/>
    <property type="match status" value="1"/>
</dbReference>
<dbReference type="RefSeq" id="WP_141924264.1">
    <property type="nucleotide sequence ID" value="NZ_VFQC01000001.1"/>
</dbReference>
<keyword evidence="3" id="KW-1185">Reference proteome</keyword>
<dbReference type="InterPro" id="IPR036471">
    <property type="entry name" value="Colicin_D_sf"/>
</dbReference>